<dbReference type="Gene3D" id="3.90.960.10">
    <property type="entry name" value="YbaK/aminoacyl-tRNA synthetase-associated domain"/>
    <property type="match status" value="1"/>
</dbReference>
<dbReference type="PANTHER" id="PTHR30411:SF1">
    <property type="entry name" value="CYTOPLASMIC PROTEIN"/>
    <property type="match status" value="1"/>
</dbReference>
<evidence type="ECO:0000313" key="2">
    <source>
        <dbReference type="EMBL" id="MCP1111249.1"/>
    </source>
</evidence>
<proteinExistence type="predicted"/>
<evidence type="ECO:0000313" key="3">
    <source>
        <dbReference type="Proteomes" id="UP001523565"/>
    </source>
</evidence>
<comment type="caution">
    <text evidence="2">The sequence shown here is derived from an EMBL/GenBank/DDBJ whole genome shotgun (WGS) entry which is preliminary data.</text>
</comment>
<accession>A0ABT1EKM7</accession>
<organism evidence="2 3">
    <name type="scientific">Ohessyouella blattaphilus</name>
    <dbReference type="NCBI Taxonomy" id="2949333"/>
    <lineage>
        <taxon>Bacteria</taxon>
        <taxon>Bacillati</taxon>
        <taxon>Bacillota</taxon>
        <taxon>Clostridia</taxon>
        <taxon>Lachnospirales</taxon>
        <taxon>Lachnospiraceae</taxon>
        <taxon>Ohessyouella</taxon>
    </lineage>
</organism>
<dbReference type="RefSeq" id="WP_262070127.1">
    <property type="nucleotide sequence ID" value="NZ_JAMXOC010000026.1"/>
</dbReference>
<dbReference type="InterPro" id="IPR007214">
    <property type="entry name" value="YbaK/aa-tRNA-synth-assoc-dom"/>
</dbReference>
<keyword evidence="3" id="KW-1185">Reference proteome</keyword>
<dbReference type="SUPFAM" id="SSF55826">
    <property type="entry name" value="YbaK/ProRS associated domain"/>
    <property type="match status" value="1"/>
</dbReference>
<sequence>MSVEKVKAYLARFGVENQVIEKEQSSATVELAAQALGVEPARIAKSLTFNNDERVILIVMAGDCKTDNKKFRDTFGFKPRMLKLEEVEEKVGYAAGGVCPFGVNEGVDVYLDRSLERFETVFPAAGSGNSMIELSLEQLSQYGCAKGFVDVSK</sequence>
<gene>
    <name evidence="2" type="ORF">NK118_13420</name>
</gene>
<dbReference type="Proteomes" id="UP001523565">
    <property type="component" value="Unassembled WGS sequence"/>
</dbReference>
<name>A0ABT1EKM7_9FIRM</name>
<dbReference type="CDD" id="cd04333">
    <property type="entry name" value="ProX_deacylase"/>
    <property type="match status" value="1"/>
</dbReference>
<feature type="domain" description="YbaK/aminoacyl-tRNA synthetase-associated" evidence="1">
    <location>
        <begin position="26"/>
        <end position="140"/>
    </location>
</feature>
<reference evidence="2 3" key="1">
    <citation type="journal article" date="2022" name="Genome Biol. Evol.">
        <title>Host diet, physiology and behaviors set the stage for Lachnospiraceae cladogenesis.</title>
        <authorList>
            <person name="Vera-Ponce De Leon A."/>
            <person name="Schneider M."/>
            <person name="Jahnes B.C."/>
            <person name="Sadowski V."/>
            <person name="Camuy-Velez L.A."/>
            <person name="Duan J."/>
            <person name="Sabree Z.L."/>
        </authorList>
    </citation>
    <scope>NUCLEOTIDE SEQUENCE [LARGE SCALE GENOMIC DNA]</scope>
    <source>
        <strain evidence="2 3">PAL227</strain>
    </source>
</reference>
<dbReference type="PANTHER" id="PTHR30411">
    <property type="entry name" value="CYTOPLASMIC PROTEIN"/>
    <property type="match status" value="1"/>
</dbReference>
<dbReference type="Pfam" id="PF04073">
    <property type="entry name" value="tRNA_edit"/>
    <property type="match status" value="1"/>
</dbReference>
<protein>
    <submittedName>
        <fullName evidence="2">YbaK/EbsC family protein</fullName>
    </submittedName>
</protein>
<dbReference type="InterPro" id="IPR036754">
    <property type="entry name" value="YbaK/aa-tRNA-synt-asso_dom_sf"/>
</dbReference>
<dbReference type="EMBL" id="JAMZFV010000026">
    <property type="protein sequence ID" value="MCP1111249.1"/>
    <property type="molecule type" value="Genomic_DNA"/>
</dbReference>
<evidence type="ECO:0000259" key="1">
    <source>
        <dbReference type="Pfam" id="PF04073"/>
    </source>
</evidence>